<keyword evidence="16" id="KW-1185">Reference proteome</keyword>
<feature type="domain" description="Homeobox" evidence="14">
    <location>
        <begin position="7"/>
        <end position="52"/>
    </location>
</feature>
<dbReference type="SMART" id="SM00389">
    <property type="entry name" value="HOX"/>
    <property type="match status" value="2"/>
</dbReference>
<dbReference type="PROSITE" id="PS50071">
    <property type="entry name" value="HOMEOBOX_2"/>
    <property type="match status" value="1"/>
</dbReference>
<dbReference type="Gene3D" id="1.10.10.60">
    <property type="entry name" value="Homeodomain-like"/>
    <property type="match status" value="2"/>
</dbReference>
<keyword evidence="6 10" id="KW-0238">DNA-binding</keyword>
<evidence type="ECO:0000256" key="8">
    <source>
        <dbReference type="ARBA" id="ARBA00023163"/>
    </source>
</evidence>
<accession>A0A9Q1FSQ0</accession>
<dbReference type="GO" id="GO:0000981">
    <property type="term" value="F:DNA-binding transcription factor activity, RNA polymerase II-specific"/>
    <property type="evidence" value="ECO:0007669"/>
    <property type="project" value="TreeGrafter"/>
</dbReference>
<dbReference type="AlphaFoldDB" id="A0A9Q1FSQ0"/>
<evidence type="ECO:0000256" key="2">
    <source>
        <dbReference type="ARBA" id="ARBA00004123"/>
    </source>
</evidence>
<dbReference type="GO" id="GO:0009952">
    <property type="term" value="P:anterior/posterior pattern specification"/>
    <property type="evidence" value="ECO:0007669"/>
    <property type="project" value="TreeGrafter"/>
</dbReference>
<sequence length="207" mass="23823">MRPQVAAGRRRGRQTYSRYQTLELEKEFLFNPYLTRKRRIEVSHALGLTERQFSASQRLWLGVPVALPFSSVPGLYSSGSMHPQNQSMYPAGYDLNAGSFNMHCSPFDQNLSMMCTGDPSKQSTCGKAEKRDCDQQNESNFRIYPWMRSAGVDRKRGRQTYTRYQTLELEKEFHFNRYLTKTETHRKSLMHSASLSARSKSGSRIGA</sequence>
<dbReference type="SUPFAM" id="SSF46689">
    <property type="entry name" value="Homeodomain-like"/>
    <property type="match status" value="2"/>
</dbReference>
<dbReference type="Proteomes" id="UP001152622">
    <property type="component" value="Chromosome 4"/>
</dbReference>
<feature type="region of interest" description="Disordered" evidence="13">
    <location>
        <begin position="186"/>
        <end position="207"/>
    </location>
</feature>
<dbReference type="InterPro" id="IPR017995">
    <property type="entry name" value="Homeobox_antennapedia"/>
</dbReference>
<dbReference type="InterPro" id="IPR001356">
    <property type="entry name" value="HD"/>
</dbReference>
<evidence type="ECO:0000256" key="13">
    <source>
        <dbReference type="SAM" id="MobiDB-lite"/>
    </source>
</evidence>
<dbReference type="GO" id="GO:0005634">
    <property type="term" value="C:nucleus"/>
    <property type="evidence" value="ECO:0007669"/>
    <property type="project" value="UniProtKB-SubCell"/>
</dbReference>
<name>A0A9Q1FSQ0_SYNKA</name>
<evidence type="ECO:0000259" key="14">
    <source>
        <dbReference type="PROSITE" id="PS50071"/>
    </source>
</evidence>
<reference evidence="15" key="1">
    <citation type="journal article" date="2023" name="Science">
        <title>Genome structures resolve the early diversification of teleost fishes.</title>
        <authorList>
            <person name="Parey E."/>
            <person name="Louis A."/>
            <person name="Montfort J."/>
            <person name="Bouchez O."/>
            <person name="Roques C."/>
            <person name="Iampietro C."/>
            <person name="Lluch J."/>
            <person name="Castinel A."/>
            <person name="Donnadieu C."/>
            <person name="Desvignes T."/>
            <person name="Floi Bucao C."/>
            <person name="Jouanno E."/>
            <person name="Wen M."/>
            <person name="Mejri S."/>
            <person name="Dirks R."/>
            <person name="Jansen H."/>
            <person name="Henkel C."/>
            <person name="Chen W.J."/>
            <person name="Zahm M."/>
            <person name="Cabau C."/>
            <person name="Klopp C."/>
            <person name="Thompson A.W."/>
            <person name="Robinson-Rechavi M."/>
            <person name="Braasch I."/>
            <person name="Lecointre G."/>
            <person name="Bobe J."/>
            <person name="Postlethwait J.H."/>
            <person name="Berthelot C."/>
            <person name="Roest Crollius H."/>
            <person name="Guiguen Y."/>
        </authorList>
    </citation>
    <scope>NUCLEOTIDE SEQUENCE</scope>
    <source>
        <strain evidence="15">WJC10195</strain>
    </source>
</reference>
<keyword evidence="5" id="KW-0805">Transcription regulation</keyword>
<dbReference type="InterPro" id="IPR050296">
    <property type="entry name" value="Antp_homeobox"/>
</dbReference>
<comment type="subcellular location">
    <subcellularLocation>
        <location evidence="2 10 11">Nucleus</location>
    </subcellularLocation>
</comment>
<keyword evidence="4" id="KW-0217">Developmental protein</keyword>
<keyword evidence="9 10" id="KW-0539">Nucleus</keyword>
<dbReference type="Pfam" id="PF00046">
    <property type="entry name" value="Homeodomain"/>
    <property type="match status" value="2"/>
</dbReference>
<evidence type="ECO:0000256" key="5">
    <source>
        <dbReference type="ARBA" id="ARBA00023015"/>
    </source>
</evidence>
<evidence type="ECO:0000313" key="15">
    <source>
        <dbReference type="EMBL" id="KAJ8365055.1"/>
    </source>
</evidence>
<comment type="similarity">
    <text evidence="3 12">Belongs to the Antp homeobox family.</text>
</comment>
<keyword evidence="8" id="KW-0804">Transcription</keyword>
<evidence type="ECO:0000256" key="1">
    <source>
        <dbReference type="ARBA" id="ARBA00003263"/>
    </source>
</evidence>
<evidence type="ECO:0000256" key="3">
    <source>
        <dbReference type="ARBA" id="ARBA00009107"/>
    </source>
</evidence>
<feature type="DNA-binding region" description="Homeobox" evidence="10">
    <location>
        <begin position="9"/>
        <end position="53"/>
    </location>
</feature>
<evidence type="ECO:0000256" key="9">
    <source>
        <dbReference type="ARBA" id="ARBA00023242"/>
    </source>
</evidence>
<evidence type="ECO:0000256" key="12">
    <source>
        <dbReference type="RuleBase" id="RU004442"/>
    </source>
</evidence>
<gene>
    <name evidence="15" type="ORF">SKAU_G00138860</name>
</gene>
<feature type="compositionally biased region" description="Low complexity" evidence="13">
    <location>
        <begin position="192"/>
        <end position="207"/>
    </location>
</feature>
<comment type="function">
    <text evidence="1">Sequence-specific transcription factor which is part of a developmental regulatory system that provides cells with specific positional identities on the anterior-posterior axis.</text>
</comment>
<dbReference type="PANTHER" id="PTHR45659">
    <property type="entry name" value="HOMEOBOX PROTEIN HOX"/>
    <property type="match status" value="1"/>
</dbReference>
<evidence type="ECO:0000256" key="11">
    <source>
        <dbReference type="RuleBase" id="RU000682"/>
    </source>
</evidence>
<evidence type="ECO:0000256" key="7">
    <source>
        <dbReference type="ARBA" id="ARBA00023155"/>
    </source>
</evidence>
<comment type="caution">
    <text evidence="15">The sequence shown here is derived from an EMBL/GenBank/DDBJ whole genome shotgun (WGS) entry which is preliminary data.</text>
</comment>
<dbReference type="InterPro" id="IPR001827">
    <property type="entry name" value="Homeobox_Antennapedia_CS"/>
</dbReference>
<dbReference type="PROSITE" id="PS00032">
    <property type="entry name" value="ANTENNAPEDIA"/>
    <property type="match status" value="1"/>
</dbReference>
<keyword evidence="7 10" id="KW-0371">Homeobox</keyword>
<protein>
    <recommendedName>
        <fullName evidence="14">Homeobox domain-containing protein</fullName>
    </recommendedName>
</protein>
<dbReference type="PANTHER" id="PTHR45659:SF11">
    <property type="entry name" value="HOMEOBOX PROTEIN HOX-B7"/>
    <property type="match status" value="1"/>
</dbReference>
<proteinExistence type="inferred from homology"/>
<dbReference type="OrthoDB" id="6159439at2759"/>
<dbReference type="EMBL" id="JAINUF010000004">
    <property type="protein sequence ID" value="KAJ8365055.1"/>
    <property type="molecule type" value="Genomic_DNA"/>
</dbReference>
<evidence type="ECO:0000256" key="4">
    <source>
        <dbReference type="ARBA" id="ARBA00022473"/>
    </source>
</evidence>
<dbReference type="CDD" id="cd00086">
    <property type="entry name" value="homeodomain"/>
    <property type="match status" value="2"/>
</dbReference>
<evidence type="ECO:0000256" key="10">
    <source>
        <dbReference type="PROSITE-ProRule" id="PRU00108"/>
    </source>
</evidence>
<dbReference type="InterPro" id="IPR009057">
    <property type="entry name" value="Homeodomain-like_sf"/>
</dbReference>
<evidence type="ECO:0000256" key="6">
    <source>
        <dbReference type="ARBA" id="ARBA00023125"/>
    </source>
</evidence>
<evidence type="ECO:0000313" key="16">
    <source>
        <dbReference type="Proteomes" id="UP001152622"/>
    </source>
</evidence>
<organism evidence="15 16">
    <name type="scientific">Synaphobranchus kaupii</name>
    <name type="common">Kaup's arrowtooth eel</name>
    <dbReference type="NCBI Taxonomy" id="118154"/>
    <lineage>
        <taxon>Eukaryota</taxon>
        <taxon>Metazoa</taxon>
        <taxon>Chordata</taxon>
        <taxon>Craniata</taxon>
        <taxon>Vertebrata</taxon>
        <taxon>Euteleostomi</taxon>
        <taxon>Actinopterygii</taxon>
        <taxon>Neopterygii</taxon>
        <taxon>Teleostei</taxon>
        <taxon>Anguilliformes</taxon>
        <taxon>Synaphobranchidae</taxon>
        <taxon>Synaphobranchus</taxon>
    </lineage>
</organism>
<dbReference type="PRINTS" id="PR00025">
    <property type="entry name" value="ANTENNAPEDIA"/>
</dbReference>
<dbReference type="GO" id="GO:0000978">
    <property type="term" value="F:RNA polymerase II cis-regulatory region sequence-specific DNA binding"/>
    <property type="evidence" value="ECO:0007669"/>
    <property type="project" value="TreeGrafter"/>
</dbReference>